<feature type="binding site" evidence="12">
    <location>
        <position position="81"/>
    </location>
    <ligand>
        <name>Zn(2+)</name>
        <dbReference type="ChEBI" id="CHEBI:29105"/>
    </ligand>
</feature>
<evidence type="ECO:0000256" key="7">
    <source>
        <dbReference type="ARBA" id="ARBA00022723"/>
    </source>
</evidence>
<comment type="caution">
    <text evidence="13">The sequence shown here is derived from an EMBL/GenBank/DDBJ whole genome shotgun (WGS) entry which is preliminary data.</text>
</comment>
<dbReference type="HAMAP" id="MF_00388">
    <property type="entry name" value="LpxC"/>
    <property type="match status" value="1"/>
</dbReference>
<keyword evidence="8 12" id="KW-0378">Hydrolase</keyword>
<dbReference type="EMBL" id="JAFGIX010000040">
    <property type="protein sequence ID" value="MBN1573129.1"/>
    <property type="molecule type" value="Genomic_DNA"/>
</dbReference>
<protein>
    <recommendedName>
        <fullName evidence="4 12">UDP-3-O-acyl-N-acetylglucosamine deacetylase</fullName>
        <shortName evidence="12">UDP-3-O-acyl-GlcNAc deacetylase</shortName>
        <ecNumber evidence="4 12">3.5.1.108</ecNumber>
    </recommendedName>
    <alternativeName>
        <fullName evidence="12">UDP-3-O-[R-3-hydroxymyristoyl]-N-acetylglucosamine deacetylase</fullName>
    </alternativeName>
</protein>
<reference evidence="13" key="1">
    <citation type="journal article" date="2021" name="Environ. Microbiol.">
        <title>Genomic characterization of three novel Desulfobacterota classes expand the metabolic and phylogenetic diversity of the phylum.</title>
        <authorList>
            <person name="Murphy C.L."/>
            <person name="Biggerstaff J."/>
            <person name="Eichhorn A."/>
            <person name="Ewing E."/>
            <person name="Shahan R."/>
            <person name="Soriano D."/>
            <person name="Stewart S."/>
            <person name="VanMol K."/>
            <person name="Walker R."/>
            <person name="Walters P."/>
            <person name="Elshahed M.S."/>
            <person name="Youssef N.H."/>
        </authorList>
    </citation>
    <scope>NUCLEOTIDE SEQUENCE</scope>
    <source>
        <strain evidence="13">Zod_Metabat.24</strain>
    </source>
</reference>
<evidence type="ECO:0000313" key="13">
    <source>
        <dbReference type="EMBL" id="MBN1573129.1"/>
    </source>
</evidence>
<dbReference type="Pfam" id="PF03331">
    <property type="entry name" value="LpxC"/>
    <property type="match status" value="1"/>
</dbReference>
<dbReference type="SUPFAM" id="SSF54211">
    <property type="entry name" value="Ribosomal protein S5 domain 2-like"/>
    <property type="match status" value="2"/>
</dbReference>
<evidence type="ECO:0000313" key="14">
    <source>
        <dbReference type="Proteomes" id="UP000809273"/>
    </source>
</evidence>
<keyword evidence="10 12" id="KW-0443">Lipid metabolism</keyword>
<sequence>MYKNLYQRGIEREASTTSVGIHTGSPVTVTLKPAAPGYGIAFIARDGAEPVRIPAHFSMVKNTMLATTLTSGDVSISTVEHLMAVLSVFGVDNVNVHVNGPELPVLDGSAVGYISLLNSAGVMDYAERRRFARVTGKVGVESGGGLAVLSPWDGGLYIDYTIVYENPHVGTQRLEFEVTADYFDKEIAPARTYGLLEDVESMHERGLALGGTLENALVISDKGVLNPDGLRFPDECVRHKCLDALGDLALFGMPIIGKFTAYKSGHKLNHLLLKELAKTGRYEVVEGAVD</sequence>
<feature type="binding site" evidence="12">
    <location>
        <position position="239"/>
    </location>
    <ligand>
        <name>Zn(2+)</name>
        <dbReference type="ChEBI" id="CHEBI:29105"/>
    </ligand>
</feature>
<evidence type="ECO:0000256" key="1">
    <source>
        <dbReference type="ARBA" id="ARBA00001947"/>
    </source>
</evidence>
<keyword evidence="9 12" id="KW-0862">Zinc</keyword>
<accession>A0A9D8KE99</accession>
<comment type="cofactor">
    <cofactor evidence="1 12">
        <name>Zn(2+)</name>
        <dbReference type="ChEBI" id="CHEBI:29105"/>
    </cofactor>
</comment>
<evidence type="ECO:0000256" key="10">
    <source>
        <dbReference type="ARBA" id="ARBA00023098"/>
    </source>
</evidence>
<feature type="binding site" evidence="12">
    <location>
        <position position="243"/>
    </location>
    <ligand>
        <name>Zn(2+)</name>
        <dbReference type="ChEBI" id="CHEBI:29105"/>
    </ligand>
</feature>
<comment type="similarity">
    <text evidence="12">Belongs to the LpxC family.</text>
</comment>
<comment type="pathway">
    <text evidence="3 12">Glycolipid biosynthesis; lipid IV(A) biosynthesis; lipid IV(A) from (3R)-3-hydroxytetradecanoyl-[acyl-carrier-protein] and UDP-N-acetyl-alpha-D-glucosamine: step 2/6.</text>
</comment>
<dbReference type="GO" id="GO:0046872">
    <property type="term" value="F:metal ion binding"/>
    <property type="evidence" value="ECO:0007669"/>
    <property type="project" value="UniProtKB-KW"/>
</dbReference>
<keyword evidence="7 12" id="KW-0479">Metal-binding</keyword>
<dbReference type="NCBIfam" id="TIGR00325">
    <property type="entry name" value="lpxC"/>
    <property type="match status" value="1"/>
</dbReference>
<organism evidence="13 14">
    <name type="scientific">Candidatus Zymogenus saltonus</name>
    <dbReference type="NCBI Taxonomy" id="2844893"/>
    <lineage>
        <taxon>Bacteria</taxon>
        <taxon>Deltaproteobacteria</taxon>
        <taxon>Candidatus Zymogenia</taxon>
        <taxon>Candidatus Zymogeniales</taxon>
        <taxon>Candidatus Zymogenaceae</taxon>
        <taxon>Candidatus Zymogenus</taxon>
    </lineage>
</organism>
<feature type="active site" description="Proton donor" evidence="12">
    <location>
        <position position="266"/>
    </location>
</feature>
<evidence type="ECO:0000256" key="9">
    <source>
        <dbReference type="ARBA" id="ARBA00022833"/>
    </source>
</evidence>
<gene>
    <name evidence="12 13" type="primary">lpxC</name>
    <name evidence="13" type="ORF">JW984_08035</name>
</gene>
<dbReference type="AlphaFoldDB" id="A0A9D8KE99"/>
<dbReference type="Proteomes" id="UP000809273">
    <property type="component" value="Unassembled WGS sequence"/>
</dbReference>
<evidence type="ECO:0000256" key="5">
    <source>
        <dbReference type="ARBA" id="ARBA00022516"/>
    </source>
</evidence>
<comment type="catalytic activity">
    <reaction evidence="11 12">
        <text>a UDP-3-O-[(3R)-3-hydroxyacyl]-N-acetyl-alpha-D-glucosamine + H2O = a UDP-3-O-[(3R)-3-hydroxyacyl]-alpha-D-glucosamine + acetate</text>
        <dbReference type="Rhea" id="RHEA:67816"/>
        <dbReference type="ChEBI" id="CHEBI:15377"/>
        <dbReference type="ChEBI" id="CHEBI:30089"/>
        <dbReference type="ChEBI" id="CHEBI:137740"/>
        <dbReference type="ChEBI" id="CHEBI:173225"/>
        <dbReference type="EC" id="3.5.1.108"/>
    </reaction>
</comment>
<evidence type="ECO:0000256" key="4">
    <source>
        <dbReference type="ARBA" id="ARBA00012745"/>
    </source>
</evidence>
<evidence type="ECO:0000256" key="8">
    <source>
        <dbReference type="ARBA" id="ARBA00022801"/>
    </source>
</evidence>
<dbReference type="InterPro" id="IPR015870">
    <property type="entry name" value="UDP-acyl_N-AcGlcN_deAcase_N"/>
</dbReference>
<evidence type="ECO:0000256" key="11">
    <source>
        <dbReference type="ARBA" id="ARBA00024535"/>
    </source>
</evidence>
<keyword evidence="6 12" id="KW-0441">Lipid A biosynthesis</keyword>
<dbReference type="InterPro" id="IPR004463">
    <property type="entry name" value="UDP-acyl_GlcNac_deAcase"/>
</dbReference>
<dbReference type="InterPro" id="IPR011334">
    <property type="entry name" value="UDP-acyl_GlcNac_deAcase_C"/>
</dbReference>
<dbReference type="GO" id="GO:0009245">
    <property type="term" value="P:lipid A biosynthetic process"/>
    <property type="evidence" value="ECO:0007669"/>
    <property type="project" value="UniProtKB-UniRule"/>
</dbReference>
<evidence type="ECO:0000256" key="12">
    <source>
        <dbReference type="HAMAP-Rule" id="MF_00388"/>
    </source>
</evidence>
<dbReference type="PANTHER" id="PTHR33694:SF1">
    <property type="entry name" value="UDP-3-O-ACYL-N-ACETYLGLUCOSAMINE DEACETYLASE 1, MITOCHONDRIAL-RELATED"/>
    <property type="match status" value="1"/>
</dbReference>
<dbReference type="PANTHER" id="PTHR33694">
    <property type="entry name" value="UDP-3-O-ACYL-N-ACETYLGLUCOSAMINE DEACETYLASE 1, MITOCHONDRIAL-RELATED"/>
    <property type="match status" value="1"/>
</dbReference>
<dbReference type="Gene3D" id="3.30.230.20">
    <property type="entry name" value="lpxc deacetylase, domain 1"/>
    <property type="match status" value="1"/>
</dbReference>
<evidence type="ECO:0000256" key="6">
    <source>
        <dbReference type="ARBA" id="ARBA00022556"/>
    </source>
</evidence>
<dbReference type="InterPro" id="IPR020568">
    <property type="entry name" value="Ribosomal_Su5_D2-typ_SF"/>
</dbReference>
<dbReference type="GO" id="GO:0016020">
    <property type="term" value="C:membrane"/>
    <property type="evidence" value="ECO:0007669"/>
    <property type="project" value="GOC"/>
</dbReference>
<dbReference type="GO" id="GO:0103117">
    <property type="term" value="F:UDP-3-O-acyl-N-acetylglucosamine deacetylase activity"/>
    <property type="evidence" value="ECO:0007669"/>
    <property type="project" value="UniProtKB-UniRule"/>
</dbReference>
<evidence type="ECO:0000256" key="2">
    <source>
        <dbReference type="ARBA" id="ARBA00002923"/>
    </source>
</evidence>
<dbReference type="EC" id="3.5.1.108" evidence="4 12"/>
<proteinExistence type="inferred from homology"/>
<keyword evidence="5 12" id="KW-0444">Lipid biosynthesis</keyword>
<evidence type="ECO:0000256" key="3">
    <source>
        <dbReference type="ARBA" id="ARBA00005002"/>
    </source>
</evidence>
<comment type="function">
    <text evidence="2 12">Catalyzes the hydrolysis of UDP-3-O-myristoyl-N-acetylglucosamine to form UDP-3-O-myristoylglucosamine and acetate, the committed step in lipid A biosynthesis.</text>
</comment>
<reference evidence="13" key="2">
    <citation type="submission" date="2021-01" db="EMBL/GenBank/DDBJ databases">
        <authorList>
            <person name="Hahn C.R."/>
            <person name="Youssef N.H."/>
            <person name="Elshahed M."/>
        </authorList>
    </citation>
    <scope>NUCLEOTIDE SEQUENCE</scope>
    <source>
        <strain evidence="13">Zod_Metabat.24</strain>
    </source>
</reference>
<dbReference type="Gene3D" id="3.30.1700.10">
    <property type="entry name" value="lpxc deacetylase, domain 2"/>
    <property type="match status" value="1"/>
</dbReference>
<name>A0A9D8KE99_9DELT</name>